<dbReference type="EMBL" id="JAKOGI010001604">
    <property type="protein sequence ID" value="KAJ8424787.1"/>
    <property type="molecule type" value="Genomic_DNA"/>
</dbReference>
<organism evidence="1 3">
    <name type="scientific">Carnegiea gigantea</name>
    <dbReference type="NCBI Taxonomy" id="171969"/>
    <lineage>
        <taxon>Eukaryota</taxon>
        <taxon>Viridiplantae</taxon>
        <taxon>Streptophyta</taxon>
        <taxon>Embryophyta</taxon>
        <taxon>Tracheophyta</taxon>
        <taxon>Spermatophyta</taxon>
        <taxon>Magnoliopsida</taxon>
        <taxon>eudicotyledons</taxon>
        <taxon>Gunneridae</taxon>
        <taxon>Pentapetalae</taxon>
        <taxon>Caryophyllales</taxon>
        <taxon>Cactineae</taxon>
        <taxon>Cactaceae</taxon>
        <taxon>Cactoideae</taxon>
        <taxon>Echinocereeae</taxon>
        <taxon>Carnegiea</taxon>
    </lineage>
</organism>
<keyword evidence="3" id="KW-1185">Reference proteome</keyword>
<name>A0A9Q1JH23_9CARY</name>
<proteinExistence type="predicted"/>
<protein>
    <submittedName>
        <fullName evidence="1">Uncharacterized protein</fullName>
    </submittedName>
</protein>
<evidence type="ECO:0000313" key="1">
    <source>
        <dbReference type="EMBL" id="KAJ8424787.1"/>
    </source>
</evidence>
<comment type="caution">
    <text evidence="1">The sequence shown here is derived from an EMBL/GenBank/DDBJ whole genome shotgun (WGS) entry which is preliminary data.</text>
</comment>
<gene>
    <name evidence="2" type="ORF">Cgig2_003041</name>
    <name evidence="1" type="ORF">Cgig2_017680</name>
</gene>
<dbReference type="EMBL" id="JAKOGI010000793">
    <property type="protein sequence ID" value="KAJ8430459.1"/>
    <property type="molecule type" value="Genomic_DNA"/>
</dbReference>
<dbReference type="Proteomes" id="UP001153076">
    <property type="component" value="Unassembled WGS sequence"/>
</dbReference>
<evidence type="ECO:0000313" key="2">
    <source>
        <dbReference type="EMBL" id="KAJ8430459.1"/>
    </source>
</evidence>
<reference evidence="1" key="1">
    <citation type="submission" date="2022-04" db="EMBL/GenBank/DDBJ databases">
        <title>Carnegiea gigantea Genome sequencing and assembly v2.</title>
        <authorList>
            <person name="Copetti D."/>
            <person name="Sanderson M.J."/>
            <person name="Burquez A."/>
            <person name="Wojciechowski M.F."/>
        </authorList>
    </citation>
    <scope>NUCLEOTIDE SEQUENCE</scope>
    <source>
        <strain evidence="1">SGP5-SGP5p</strain>
        <tissue evidence="1">Aerial part</tissue>
    </source>
</reference>
<accession>A0A9Q1JH23</accession>
<dbReference type="AlphaFoldDB" id="A0A9Q1JH23"/>
<sequence length="193" mass="22128">MDTCRAEAITFLLSALRIFVDPTEEFKEISAKFLLKICTEGNEFFFMWRWHWRRTIKIVNVLLPKKRNCERFKAVIACFLTTGSWTEKGKPGLHNRHFEENTSSYRYTLHYTTLGLQKASSNVASSTIYALKKHVVKKQIEKGLKRAGDICNHAALLIGAETYADGVNYCIVQDLTGPHIHDDGILYIKRPST</sequence>
<evidence type="ECO:0000313" key="3">
    <source>
        <dbReference type="Proteomes" id="UP001153076"/>
    </source>
</evidence>